<evidence type="ECO:0000313" key="2">
    <source>
        <dbReference type="EMBL" id="KAJ9578924.1"/>
    </source>
</evidence>
<keyword evidence="3" id="KW-1185">Reference proteome</keyword>
<dbReference type="Proteomes" id="UP001233999">
    <property type="component" value="Unassembled WGS sequence"/>
</dbReference>
<feature type="non-terminal residue" evidence="2">
    <location>
        <position position="73"/>
    </location>
</feature>
<name>A0AAD8E6T8_DIPPU</name>
<keyword evidence="1" id="KW-0812">Transmembrane</keyword>
<keyword evidence="1" id="KW-1133">Transmembrane helix</keyword>
<protein>
    <submittedName>
        <fullName evidence="2">Uncharacterized protein</fullName>
    </submittedName>
</protein>
<comment type="caution">
    <text evidence="2">The sequence shown here is derived from an EMBL/GenBank/DDBJ whole genome shotgun (WGS) entry which is preliminary data.</text>
</comment>
<evidence type="ECO:0000313" key="3">
    <source>
        <dbReference type="Proteomes" id="UP001233999"/>
    </source>
</evidence>
<organism evidence="2 3">
    <name type="scientific">Diploptera punctata</name>
    <name type="common">Pacific beetle cockroach</name>
    <dbReference type="NCBI Taxonomy" id="6984"/>
    <lineage>
        <taxon>Eukaryota</taxon>
        <taxon>Metazoa</taxon>
        <taxon>Ecdysozoa</taxon>
        <taxon>Arthropoda</taxon>
        <taxon>Hexapoda</taxon>
        <taxon>Insecta</taxon>
        <taxon>Pterygota</taxon>
        <taxon>Neoptera</taxon>
        <taxon>Polyneoptera</taxon>
        <taxon>Dictyoptera</taxon>
        <taxon>Blattodea</taxon>
        <taxon>Blaberoidea</taxon>
        <taxon>Blaberidae</taxon>
        <taxon>Diplopterinae</taxon>
        <taxon>Diploptera</taxon>
    </lineage>
</organism>
<keyword evidence="1" id="KW-0472">Membrane</keyword>
<reference evidence="2" key="1">
    <citation type="journal article" date="2023" name="IScience">
        <title>Live-bearing cockroach genome reveals convergent evolutionary mechanisms linked to viviparity in insects and beyond.</title>
        <authorList>
            <person name="Fouks B."/>
            <person name="Harrison M.C."/>
            <person name="Mikhailova A.A."/>
            <person name="Marchal E."/>
            <person name="English S."/>
            <person name="Carruthers M."/>
            <person name="Jennings E.C."/>
            <person name="Chiamaka E.L."/>
            <person name="Frigard R.A."/>
            <person name="Pippel M."/>
            <person name="Attardo G.M."/>
            <person name="Benoit J.B."/>
            <person name="Bornberg-Bauer E."/>
            <person name="Tobe S.S."/>
        </authorList>
    </citation>
    <scope>NUCLEOTIDE SEQUENCE</scope>
    <source>
        <strain evidence="2">Stay&amp;Tobe</strain>
    </source>
</reference>
<sequence>AYQQLIFLYEENVLIRMEALIHTLFQLNLTGAGKVDMSNFELLKVLGSGDVYLITIVLIVISTPVQAIRVLKL</sequence>
<accession>A0AAD8E6T8</accession>
<proteinExistence type="predicted"/>
<dbReference type="AlphaFoldDB" id="A0AAD8E6T8"/>
<evidence type="ECO:0000256" key="1">
    <source>
        <dbReference type="SAM" id="Phobius"/>
    </source>
</evidence>
<feature type="transmembrane region" description="Helical" evidence="1">
    <location>
        <begin position="51"/>
        <end position="71"/>
    </location>
</feature>
<gene>
    <name evidence="2" type="ORF">L9F63_004881</name>
</gene>
<dbReference type="EMBL" id="JASPKZ010008855">
    <property type="protein sequence ID" value="KAJ9578924.1"/>
    <property type="molecule type" value="Genomic_DNA"/>
</dbReference>
<feature type="non-terminal residue" evidence="2">
    <location>
        <position position="1"/>
    </location>
</feature>
<reference evidence="2" key="2">
    <citation type="submission" date="2023-05" db="EMBL/GenBank/DDBJ databases">
        <authorList>
            <person name="Fouks B."/>
        </authorList>
    </citation>
    <scope>NUCLEOTIDE SEQUENCE</scope>
    <source>
        <strain evidence="2">Stay&amp;Tobe</strain>
        <tissue evidence="2">Testes</tissue>
    </source>
</reference>